<reference evidence="2 3" key="1">
    <citation type="submission" date="2023-09" db="EMBL/GenBank/DDBJ databases">
        <title>Pyrofollis japonicus gen. nov. sp. nov., a novel member of the family Pyrodictiaceae isolated from the Iheya North hydrothermal field.</title>
        <authorList>
            <person name="Miyazaki U."/>
            <person name="Sanari M."/>
            <person name="Tame A."/>
            <person name="Kitajima M."/>
            <person name="Okamoto A."/>
            <person name="Sawayama S."/>
            <person name="Miyazaki J."/>
            <person name="Takai K."/>
            <person name="Nakagawa S."/>
        </authorList>
    </citation>
    <scope>NUCLEOTIDE SEQUENCE [LARGE SCALE GENOMIC DNA]</scope>
    <source>
        <strain evidence="2 3">AV2</strain>
    </source>
</reference>
<dbReference type="GeneID" id="89290372"/>
<evidence type="ECO:0000313" key="3">
    <source>
        <dbReference type="Proteomes" id="UP001341135"/>
    </source>
</evidence>
<evidence type="ECO:0000313" key="2">
    <source>
        <dbReference type="EMBL" id="BES82800.1"/>
    </source>
</evidence>
<sequence length="171" mass="18527">MSVVSWMLLRAYIGGGWEAVRSLLSGGGGLAAIALLLLVPFAPLIAAWLASLAGGGSYGYLVEDGCIRFFILRAYTVPLDEAEIRLVPLREVRPLPLKHGVRLSGFAVRGLHIGYSLLAGSRPGHVFIYEPGDKALLVLHHGRRFVIAHPGVENVYEALLKLRAVRPRLAL</sequence>
<accession>A0ABN6ZRG1</accession>
<dbReference type="RefSeq" id="WP_338250465.1">
    <property type="nucleotide sequence ID" value="NZ_AP028907.1"/>
</dbReference>
<name>A0ABN6ZRG1_9CREN</name>
<evidence type="ECO:0000256" key="1">
    <source>
        <dbReference type="SAM" id="Phobius"/>
    </source>
</evidence>
<organism evidence="2 3">
    <name type="scientific">Pyrodictium abyssi</name>
    <dbReference type="NCBI Taxonomy" id="54256"/>
    <lineage>
        <taxon>Archaea</taxon>
        <taxon>Thermoproteota</taxon>
        <taxon>Thermoprotei</taxon>
        <taxon>Desulfurococcales</taxon>
        <taxon>Pyrodictiaceae</taxon>
        <taxon>Pyrodictium</taxon>
    </lineage>
</organism>
<feature type="transmembrane region" description="Helical" evidence="1">
    <location>
        <begin position="30"/>
        <end position="50"/>
    </location>
</feature>
<keyword evidence="1" id="KW-0812">Transmembrane</keyword>
<dbReference type="EMBL" id="AP028907">
    <property type="protein sequence ID" value="BES82800.1"/>
    <property type="molecule type" value="Genomic_DNA"/>
</dbReference>
<dbReference type="Proteomes" id="UP001341135">
    <property type="component" value="Chromosome"/>
</dbReference>
<keyword evidence="3" id="KW-1185">Reference proteome</keyword>
<protein>
    <recommendedName>
        <fullName evidence="4">Bacterial Pleckstrin homology domain-containing protein</fullName>
    </recommendedName>
</protein>
<proteinExistence type="predicted"/>
<keyword evidence="1" id="KW-0472">Membrane</keyword>
<keyword evidence="1" id="KW-1133">Transmembrane helix</keyword>
<gene>
    <name evidence="2" type="ORF">PABY_23670</name>
</gene>
<evidence type="ECO:0008006" key="4">
    <source>
        <dbReference type="Google" id="ProtNLM"/>
    </source>
</evidence>